<reference evidence="10 11" key="1">
    <citation type="submission" date="2024-06" db="EMBL/GenBank/DDBJ databases">
        <title>Genomic Encyclopedia of Type Strains, Phase IV (KMG-IV): sequencing the most valuable type-strain genomes for metagenomic binning, comparative biology and taxonomic classification.</title>
        <authorList>
            <person name="Goeker M."/>
        </authorList>
    </citation>
    <scope>NUCLEOTIDE SEQUENCE [LARGE SCALE GENOMIC DNA]</scope>
    <source>
        <strain evidence="10 11">DSM 17253</strain>
    </source>
</reference>
<evidence type="ECO:0000313" key="10">
    <source>
        <dbReference type="EMBL" id="MET3548544.1"/>
    </source>
</evidence>
<keyword evidence="6" id="KW-0119">Carbohydrate metabolism</keyword>
<proteinExistence type="inferred from homology"/>
<sequence length="509" mass="53582">MIGVIADDITGANDIGIMFAKAGLTTHVYPVDEFRHGLPDPPPDVVVVDTNSRLDTADQAYAKVYTATVALRAAGCTRLVNKTCSVFRGNIGAEFDAMLDAVPAAFAVVVLGFPKNGRVTLDGIHYVHGKPLAESEFRHDPVHPMQESELTAILQAQTERKVAMLPIGVVEQGAEVLRGEINRMRSECAYLILDVRDQQSLRIIAEAVQDEPLLCGSSGLYEELAPLLKRADAARVSSDRSTTGPVENGAPYKRADLGADEEERIGKNLASAGTGPDGGQVDRAAADLIENSGLLSKDADASLDNAGSAGNATRGEGVLLAAGSLMPQTAAQIACAREAGVTIIELDSLLLLEPARKNGHIADVVRRAGAKLASGRDVLIHASNDAGKLAATRKRAEELGLSGTVLSRIVSDELAGAVADVAERARQRRIVIAGGETSAAVCGRLGITGLRVLEEIEPGLPSCMSLDGKARLLVLKSGSFGSPEFIVKAIEHLKGMNIHGESDCDERDL</sequence>
<keyword evidence="4" id="KW-0418">Kinase</keyword>
<dbReference type="Proteomes" id="UP001549098">
    <property type="component" value="Unassembled WGS sequence"/>
</dbReference>
<dbReference type="Gene3D" id="3.40.980.20">
    <property type="entry name" value="Four-carbon acid sugar kinase, nucleotide binding domain"/>
    <property type="match status" value="1"/>
</dbReference>
<comment type="similarity">
    <text evidence="1">Belongs to the four-carbon acid sugar kinase family.</text>
</comment>
<dbReference type="InterPro" id="IPR042213">
    <property type="entry name" value="NBD_C_sf"/>
</dbReference>
<dbReference type="InterPro" id="IPR037051">
    <property type="entry name" value="4-carb_acid_sugar_kinase_N_sf"/>
</dbReference>
<protein>
    <submittedName>
        <fullName evidence="10">Uncharacterized protein YgbK (DUF1537 family)</fullName>
    </submittedName>
</protein>
<feature type="region of interest" description="Disordered" evidence="7">
    <location>
        <begin position="232"/>
        <end position="258"/>
    </location>
</feature>
<dbReference type="SUPFAM" id="SSF142764">
    <property type="entry name" value="YgbK-like"/>
    <property type="match status" value="2"/>
</dbReference>
<evidence type="ECO:0000256" key="4">
    <source>
        <dbReference type="ARBA" id="ARBA00022777"/>
    </source>
</evidence>
<dbReference type="RefSeq" id="WP_354501008.1">
    <property type="nucleotide sequence ID" value="NZ_JBEPLV010000006.1"/>
</dbReference>
<evidence type="ECO:0000256" key="2">
    <source>
        <dbReference type="ARBA" id="ARBA00022679"/>
    </source>
</evidence>
<keyword evidence="5" id="KW-0067">ATP-binding</keyword>
<keyword evidence="11" id="KW-1185">Reference proteome</keyword>
<evidence type="ECO:0000256" key="1">
    <source>
        <dbReference type="ARBA" id="ARBA00005715"/>
    </source>
</evidence>
<evidence type="ECO:0000256" key="6">
    <source>
        <dbReference type="ARBA" id="ARBA00023277"/>
    </source>
</evidence>
<keyword evidence="2" id="KW-0808">Transferase</keyword>
<dbReference type="Pfam" id="PF17042">
    <property type="entry name" value="NBD_C"/>
    <property type="match status" value="1"/>
</dbReference>
<feature type="domain" description="Four-carbon acid sugar kinase nucleotide binding" evidence="9">
    <location>
        <begin position="320"/>
        <end position="486"/>
    </location>
</feature>
<dbReference type="InterPro" id="IPR031475">
    <property type="entry name" value="NBD_C"/>
</dbReference>
<comment type="caution">
    <text evidence="10">The sequence shown here is derived from an EMBL/GenBank/DDBJ whole genome shotgun (WGS) entry which is preliminary data.</text>
</comment>
<evidence type="ECO:0000259" key="9">
    <source>
        <dbReference type="Pfam" id="PF17042"/>
    </source>
</evidence>
<dbReference type="Pfam" id="PF07005">
    <property type="entry name" value="SBD_N"/>
    <property type="match status" value="1"/>
</dbReference>
<evidence type="ECO:0000259" key="8">
    <source>
        <dbReference type="Pfam" id="PF07005"/>
    </source>
</evidence>
<evidence type="ECO:0000313" key="11">
    <source>
        <dbReference type="Proteomes" id="UP001549098"/>
    </source>
</evidence>
<evidence type="ECO:0000256" key="7">
    <source>
        <dbReference type="SAM" id="MobiDB-lite"/>
    </source>
</evidence>
<name>A0ABV2F9V8_9BACL</name>
<organism evidence="10 11">
    <name type="scientific">Paenibacillus favisporus</name>
    <dbReference type="NCBI Taxonomy" id="221028"/>
    <lineage>
        <taxon>Bacteria</taxon>
        <taxon>Bacillati</taxon>
        <taxon>Bacillota</taxon>
        <taxon>Bacilli</taxon>
        <taxon>Bacillales</taxon>
        <taxon>Paenibacillaceae</taxon>
        <taxon>Paenibacillus</taxon>
    </lineage>
</organism>
<keyword evidence="3" id="KW-0547">Nucleotide-binding</keyword>
<dbReference type="EMBL" id="JBEPLV010000006">
    <property type="protein sequence ID" value="MET3548544.1"/>
    <property type="molecule type" value="Genomic_DNA"/>
</dbReference>
<accession>A0ABV2F9V8</accession>
<feature type="domain" description="Four-carbon acid sugar kinase N-terminal" evidence="8">
    <location>
        <begin position="2"/>
        <end position="224"/>
    </location>
</feature>
<evidence type="ECO:0000256" key="3">
    <source>
        <dbReference type="ARBA" id="ARBA00022741"/>
    </source>
</evidence>
<gene>
    <name evidence="10" type="ORF">ABID47_005174</name>
</gene>
<dbReference type="Gene3D" id="3.40.50.10840">
    <property type="entry name" value="Putative sugar-binding, N-terminal domain"/>
    <property type="match status" value="1"/>
</dbReference>
<dbReference type="InterPro" id="IPR010737">
    <property type="entry name" value="4-carb_acid_sugar_kinase_N"/>
</dbReference>
<evidence type="ECO:0000256" key="5">
    <source>
        <dbReference type="ARBA" id="ARBA00022840"/>
    </source>
</evidence>